<name>A0A4Z0W000_9BACT</name>
<dbReference type="AlphaFoldDB" id="A0A4Z0W000"/>
<dbReference type="EMBL" id="SRME01000003">
    <property type="protein sequence ID" value="TGG87779.1"/>
    <property type="molecule type" value="Genomic_DNA"/>
</dbReference>
<proteinExistence type="predicted"/>
<dbReference type="Proteomes" id="UP000297288">
    <property type="component" value="Unassembled WGS sequence"/>
</dbReference>
<evidence type="ECO:0000313" key="2">
    <source>
        <dbReference type="Proteomes" id="UP000297288"/>
    </source>
</evidence>
<organism evidence="1 2">
    <name type="scientific">Geotoga petraea</name>
    <dbReference type="NCBI Taxonomy" id="28234"/>
    <lineage>
        <taxon>Bacteria</taxon>
        <taxon>Thermotogati</taxon>
        <taxon>Thermotogota</taxon>
        <taxon>Thermotogae</taxon>
        <taxon>Petrotogales</taxon>
        <taxon>Petrotogaceae</taxon>
        <taxon>Geotoga</taxon>
    </lineage>
</organism>
<evidence type="ECO:0000313" key="1">
    <source>
        <dbReference type="EMBL" id="TGG87779.1"/>
    </source>
</evidence>
<dbReference type="OrthoDB" id="9815113at2"/>
<gene>
    <name evidence="1" type="ORF">E4650_05390</name>
</gene>
<protein>
    <submittedName>
        <fullName evidence="1">Uncharacterized protein</fullName>
    </submittedName>
</protein>
<dbReference type="RefSeq" id="WP_135402788.1">
    <property type="nucleotide sequence ID" value="NZ_SRME01000003.1"/>
</dbReference>
<accession>A0A4Z0W000</accession>
<reference evidence="1 2" key="1">
    <citation type="submission" date="2019-04" db="EMBL/GenBank/DDBJ databases">
        <title>Draft genome sequence data and analysis of a Fermenting Bacterium, Geotoga petraea strain HO-Geo1, isolated from heavy-oil petroleum reservoir in Russia.</title>
        <authorList>
            <person name="Grouzdev D.S."/>
            <person name="Semenova E.M."/>
            <person name="Sokolova D.S."/>
            <person name="Tourova T.P."/>
            <person name="Poltaraus A.B."/>
            <person name="Nazina T.N."/>
        </authorList>
    </citation>
    <scope>NUCLEOTIDE SEQUENCE [LARGE SCALE GENOMIC DNA]</scope>
    <source>
        <strain evidence="1 2">HO-Geo1</strain>
    </source>
</reference>
<comment type="caution">
    <text evidence="1">The sequence shown here is derived from an EMBL/GenBank/DDBJ whole genome shotgun (WGS) entry which is preliminary data.</text>
</comment>
<sequence>MYIKKLLRVLDYGQFIKPFIDYFLNFSNTNIYDDEIKYLKAIKLKWSGNYNEALLKINDSLSTVNKKNIYYLLLIEKMDVLTKLSKKNEIKDVFIELKKGISRTPNYVRPLIIGSLNITREVYYDYISLEEVRTWSYEYDKFPVDKAYMFMAEARKKRNEKNYIESKNLNLDAFYILKDVPNPSGITKALNNICWWLRYENIELSLKFTFPLLFYLGYYFEDFQSKIFNTFDTVLTVQKRSNLNIFYDNIFIISKIYSNLNNDKKIYIKNKFPELIKYIDNYYLCDSPKYYKNTKNLRNFLKEFIFEKNFSIENMNVSSRTIKDFLLEKRDNIQSITLNKILKNLEFDFDIDLPIEVITEIKKDFIDNKFRKNAKRFFSLSKEKQFLELFISYLSNYYRNEINLLQIIKYINKDKLIKVNITYPLKQLINFIFYKYKNPILYLENDFKINSYNSFEFDSSSFYYGRKKLIEAFFNDFNKKYLFDFIKIYCNLSFQEKDVLEKFIRNYKRYDFKNIPKVMLPKPNKEFIPFIQKFGLNKSLSSTSFWCFEEKDRKDFIEIINKFL</sequence>